<accession>A0A9W9YEE0</accession>
<feature type="compositionally biased region" description="Polar residues" evidence="1">
    <location>
        <begin position="38"/>
        <end position="65"/>
    </location>
</feature>
<dbReference type="Proteomes" id="UP001163046">
    <property type="component" value="Unassembled WGS sequence"/>
</dbReference>
<feature type="region of interest" description="Disordered" evidence="1">
    <location>
        <begin position="130"/>
        <end position="161"/>
    </location>
</feature>
<name>A0A9W9YEE0_9CNID</name>
<evidence type="ECO:0000313" key="3">
    <source>
        <dbReference type="Proteomes" id="UP001163046"/>
    </source>
</evidence>
<reference evidence="2" key="1">
    <citation type="submission" date="2023-01" db="EMBL/GenBank/DDBJ databases">
        <title>Genome assembly of the deep-sea coral Lophelia pertusa.</title>
        <authorList>
            <person name="Herrera S."/>
            <person name="Cordes E."/>
        </authorList>
    </citation>
    <scope>NUCLEOTIDE SEQUENCE</scope>
    <source>
        <strain evidence="2">USNM1676648</strain>
        <tissue evidence="2">Polyp</tissue>
    </source>
</reference>
<organism evidence="2 3">
    <name type="scientific">Desmophyllum pertusum</name>
    <dbReference type="NCBI Taxonomy" id="174260"/>
    <lineage>
        <taxon>Eukaryota</taxon>
        <taxon>Metazoa</taxon>
        <taxon>Cnidaria</taxon>
        <taxon>Anthozoa</taxon>
        <taxon>Hexacorallia</taxon>
        <taxon>Scleractinia</taxon>
        <taxon>Caryophylliina</taxon>
        <taxon>Caryophylliidae</taxon>
        <taxon>Desmophyllum</taxon>
    </lineage>
</organism>
<gene>
    <name evidence="2" type="ORF">OS493_009997</name>
</gene>
<feature type="region of interest" description="Disordered" evidence="1">
    <location>
        <begin position="36"/>
        <end position="65"/>
    </location>
</feature>
<evidence type="ECO:0000256" key="1">
    <source>
        <dbReference type="SAM" id="MobiDB-lite"/>
    </source>
</evidence>
<evidence type="ECO:0000313" key="2">
    <source>
        <dbReference type="EMBL" id="KAJ7337143.1"/>
    </source>
</evidence>
<comment type="caution">
    <text evidence="2">The sequence shown here is derived from an EMBL/GenBank/DDBJ whole genome shotgun (WGS) entry which is preliminary data.</text>
</comment>
<dbReference type="EMBL" id="MU827781">
    <property type="protein sequence ID" value="KAJ7337143.1"/>
    <property type="molecule type" value="Genomic_DNA"/>
</dbReference>
<protein>
    <submittedName>
        <fullName evidence="2">Uncharacterized protein</fullName>
    </submittedName>
</protein>
<keyword evidence="3" id="KW-1185">Reference proteome</keyword>
<feature type="compositionally biased region" description="Basic and acidic residues" evidence="1">
    <location>
        <begin position="130"/>
        <end position="147"/>
    </location>
</feature>
<sequence length="161" mass="17776">MCVFWFAEPTLQEVSSTIQPFKLEDELAMIEGGIFGTPPTQQNEKSTVPEQTKAQAQAPNSSSDSTGHYYLQILFNGLDGKQLKQLTFAQFMLANLKILESLMTKNPSEASTGSSRSQVIIMKVHNLRTKLDASDSEVRDEGKEDRSPCSGELSAGQEETR</sequence>
<proteinExistence type="predicted"/>
<dbReference type="AlphaFoldDB" id="A0A9W9YEE0"/>